<proteinExistence type="predicted"/>
<dbReference type="STRING" id="203124.Tery_3950"/>
<dbReference type="SUPFAM" id="SSF48452">
    <property type="entry name" value="TPR-like"/>
    <property type="match status" value="1"/>
</dbReference>
<name>Q10XP6_TRIEI</name>
<gene>
    <name evidence="1" type="ordered locus">Tery_3950</name>
</gene>
<dbReference type="Gene3D" id="1.25.40.10">
    <property type="entry name" value="Tetratricopeptide repeat domain"/>
    <property type="match status" value="1"/>
</dbReference>
<dbReference type="KEGG" id="ter:Tery_3950"/>
<evidence type="ECO:0000313" key="1">
    <source>
        <dbReference type="EMBL" id="ABG52978.1"/>
    </source>
</evidence>
<dbReference type="InterPro" id="IPR011990">
    <property type="entry name" value="TPR-like_helical_dom_sf"/>
</dbReference>
<dbReference type="eggNOG" id="COG4783">
    <property type="taxonomic scope" value="Bacteria"/>
</dbReference>
<protein>
    <submittedName>
        <fullName evidence="1">TPR repeat</fullName>
    </submittedName>
</protein>
<sequence length="140" mass="16178">MTKTPEELYKEGLERYKAGEKAGTLIPLFKEITDRSPKSSSSWISLSWLYLLEKKPKSAHKAAKEGFKLNPDDPQGRINLALAMLEIEKKGVRPHVEKAQQLIMADEDWLKEIKNNIKDGFDRRGEWPALARIKQWLFDI</sequence>
<accession>Q10XP6</accession>
<dbReference type="OrthoDB" id="423802at2"/>
<organism evidence="1">
    <name type="scientific">Trichodesmium erythraeum (strain IMS101)</name>
    <dbReference type="NCBI Taxonomy" id="203124"/>
    <lineage>
        <taxon>Bacteria</taxon>
        <taxon>Bacillati</taxon>
        <taxon>Cyanobacteriota</taxon>
        <taxon>Cyanophyceae</taxon>
        <taxon>Oscillatoriophycideae</taxon>
        <taxon>Oscillatoriales</taxon>
        <taxon>Microcoleaceae</taxon>
        <taxon>Trichodesmium</taxon>
    </lineage>
</organism>
<reference evidence="1" key="1">
    <citation type="submission" date="2006-06" db="EMBL/GenBank/DDBJ databases">
        <title>Complete sequence of Trichodesmium erythraeum IMS101.</title>
        <authorList>
            <consortium name="US DOE Joint Genome Institute"/>
            <person name="Copeland A."/>
            <person name="Lucas S."/>
            <person name="Lapidus A."/>
            <person name="Barry K."/>
            <person name="Detter J.C."/>
            <person name="Glavina del Rio T."/>
            <person name="Hammon N."/>
            <person name="Israni S."/>
            <person name="Dalin E."/>
            <person name="Tice H."/>
            <person name="Pitluck S."/>
            <person name="Kiss H."/>
            <person name="Munk A.C."/>
            <person name="Brettin T."/>
            <person name="Bruce D."/>
            <person name="Han C."/>
            <person name="Tapia R."/>
            <person name="Gilna P."/>
            <person name="Schmutz J."/>
            <person name="Larimer F."/>
            <person name="Land M."/>
            <person name="Hauser L."/>
            <person name="Kyrpides N."/>
            <person name="Kim E."/>
            <person name="Richardson P."/>
        </authorList>
    </citation>
    <scope>NUCLEOTIDE SEQUENCE [LARGE SCALE GENOMIC DNA]</scope>
    <source>
        <strain evidence="1">IMS101</strain>
    </source>
</reference>
<dbReference type="EMBL" id="CP000393">
    <property type="protein sequence ID" value="ABG52978.1"/>
    <property type="molecule type" value="Genomic_DNA"/>
</dbReference>
<dbReference type="AlphaFoldDB" id="Q10XP6"/>
<dbReference type="HOGENOM" id="CLU_1814111_0_0_3"/>
<dbReference type="RefSeq" id="WP_011613308.1">
    <property type="nucleotide sequence ID" value="NC_008312.1"/>
</dbReference>